<comment type="caution">
    <text evidence="2">The sequence shown here is derived from an EMBL/GenBank/DDBJ whole genome shotgun (WGS) entry which is preliminary data.</text>
</comment>
<feature type="compositionally biased region" description="Acidic residues" evidence="1">
    <location>
        <begin position="613"/>
        <end position="640"/>
    </location>
</feature>
<feature type="compositionally biased region" description="Polar residues" evidence="1">
    <location>
        <begin position="758"/>
        <end position="767"/>
    </location>
</feature>
<dbReference type="RefSeq" id="WP_152761993.1">
    <property type="nucleotide sequence ID" value="NZ_WHLY01000002.1"/>
</dbReference>
<dbReference type="AlphaFoldDB" id="A0A7C9FYZ0"/>
<organism evidence="2 3">
    <name type="scientific">Salmonirosea aquatica</name>
    <dbReference type="NCBI Taxonomy" id="2654236"/>
    <lineage>
        <taxon>Bacteria</taxon>
        <taxon>Pseudomonadati</taxon>
        <taxon>Bacteroidota</taxon>
        <taxon>Cytophagia</taxon>
        <taxon>Cytophagales</taxon>
        <taxon>Spirosomataceae</taxon>
        <taxon>Salmonirosea</taxon>
    </lineage>
</organism>
<dbReference type="EMBL" id="WHLY01000002">
    <property type="protein sequence ID" value="MPR35173.1"/>
    <property type="molecule type" value="Genomic_DNA"/>
</dbReference>
<gene>
    <name evidence="2" type="ORF">GBK04_17915</name>
</gene>
<reference evidence="2 3" key="1">
    <citation type="submission" date="2019-10" db="EMBL/GenBank/DDBJ databases">
        <title>Draft Genome Sequence of Cytophagaceae sp. SJW1-29.</title>
        <authorList>
            <person name="Choi A."/>
        </authorList>
    </citation>
    <scope>NUCLEOTIDE SEQUENCE [LARGE SCALE GENOMIC DNA]</scope>
    <source>
        <strain evidence="2 3">SJW1-29</strain>
    </source>
</reference>
<keyword evidence="3" id="KW-1185">Reference proteome</keyword>
<feature type="compositionally biased region" description="Polar residues" evidence="1">
    <location>
        <begin position="680"/>
        <end position="691"/>
    </location>
</feature>
<dbReference type="SUPFAM" id="SSF103647">
    <property type="entry name" value="TSP type-3 repeat"/>
    <property type="match status" value="4"/>
</dbReference>
<feature type="region of interest" description="Disordered" evidence="1">
    <location>
        <begin position="875"/>
        <end position="909"/>
    </location>
</feature>
<protein>
    <recommendedName>
        <fullName evidence="4">Gliding motility-associated C-terminal domain-containing protein</fullName>
    </recommendedName>
</protein>
<feature type="compositionally biased region" description="Polar residues" evidence="1">
    <location>
        <begin position="788"/>
        <end position="797"/>
    </location>
</feature>
<feature type="compositionally biased region" description="Basic and acidic residues" evidence="1">
    <location>
        <begin position="770"/>
        <end position="786"/>
    </location>
</feature>
<dbReference type="PANTHER" id="PTHR10199">
    <property type="entry name" value="THROMBOSPONDIN"/>
    <property type="match status" value="1"/>
</dbReference>
<dbReference type="Proteomes" id="UP000479293">
    <property type="component" value="Unassembled WGS sequence"/>
</dbReference>
<name>A0A7C9FYZ0_9BACT</name>
<sequence>MISLAPQSRRETHTLWVRILAFLISLYSFNSFAQNGAPCYKPLIGPGTTATAVQGSGITVGFTTGNGVENLNNGNTADYAEIASTLSLAADQGVSVTDSINTYPAGYYAGYVVELDNNQGTSARVLEGIQVQTYNNGTLAETRTFSNGLGTALLSDDSTRIYLTFKTTQPFDEIRLIRSTLVNLSVDNSLRIYYATAFDPACGTLDVNGICEDQIAGNQTVVNYNPGVLNALTTLEDPENIVDGDKSTFATLILPAGTNLVSSPPFVGVKSLQTIYPAGGRVGFVIQQAGGLLTTNVLGRLRIQTYLHGELQDSVRLNDNAVLVGATLLGGTDPAQKVSITTTLPYNEVRLVLAQNASVNVGTLRIYYAFESAASCTECNDLLTEGRAYPDASIVGDRTGGGLCGLATVNVNNAVRVTDADTTNFARINYTGTVGIGCEGSISVRTTSSAPYTVIPANAFAGFVISKNNTLADLALLGGLRIRTYLNGTLADDSDEAGISLVGLSLFTGGNARTKVGIRTTQPFDEIRITADFGVLSTFLTTDDLRVYYAFVQRDDDNDGVLDCNEVCGLGQDDSIDSDGDGTPDACDACSTANDKSASVDTDSDGLFNNCDPDSDNDGIPDVVEDTNNDGDPNNDDQDGDGIPNYLDLDSDNDGILDLYESGLTPAQISANDPDGNGVLNGQNPISVTTPRDTDGDGVPDYLDLDSDNDGIKDLTESGRTGLTDANNDGVVDGPDTDNDGVQNSADGAPTLFGSPGTGTIRNTDGDNSPDYRDLDSDNDGIKDLTESGITGATDANNDGVVDGPDADGDGIRDSVDSDDVIFGSPGVVVLTDTDSDTVPNYLDLDSDNDGIKDLYESGQTGFADTDGNGVLDTGAGTDDDNDGIQNSVDTEDGTFGSPGGPALKDTDSDTVPNYLDLDSDNDGIKDLYESGVPNPGAVDTDGNGVIDTGADTDKDGVQTSVDSNDNLFGSTDLAAPSIRMATTYRM</sequence>
<dbReference type="Gene3D" id="4.10.1080.10">
    <property type="entry name" value="TSP type-3 repeat"/>
    <property type="match status" value="3"/>
</dbReference>
<evidence type="ECO:0000313" key="2">
    <source>
        <dbReference type="EMBL" id="MPR35173.1"/>
    </source>
</evidence>
<evidence type="ECO:0008006" key="4">
    <source>
        <dbReference type="Google" id="ProtNLM"/>
    </source>
</evidence>
<accession>A0A7C9FYZ0</accession>
<feature type="region of interest" description="Disordered" evidence="1">
    <location>
        <begin position="667"/>
        <end position="810"/>
    </location>
</feature>
<proteinExistence type="predicted"/>
<evidence type="ECO:0000256" key="1">
    <source>
        <dbReference type="SAM" id="MobiDB-lite"/>
    </source>
</evidence>
<feature type="compositionally biased region" description="Polar residues" evidence="1">
    <location>
        <begin position="718"/>
        <end position="727"/>
    </location>
</feature>
<feature type="region of interest" description="Disordered" evidence="1">
    <location>
        <begin position="594"/>
        <end position="650"/>
    </location>
</feature>
<dbReference type="PROSITE" id="PS00018">
    <property type="entry name" value="EF_HAND_1"/>
    <property type="match status" value="1"/>
</dbReference>
<dbReference type="InterPro" id="IPR028974">
    <property type="entry name" value="TSP_type-3_rpt"/>
</dbReference>
<dbReference type="PANTHER" id="PTHR10199:SF119">
    <property type="entry name" value="RE20510P"/>
    <property type="match status" value="1"/>
</dbReference>
<evidence type="ECO:0000313" key="3">
    <source>
        <dbReference type="Proteomes" id="UP000479293"/>
    </source>
</evidence>
<dbReference type="GO" id="GO:0005509">
    <property type="term" value="F:calcium ion binding"/>
    <property type="evidence" value="ECO:0007669"/>
    <property type="project" value="InterPro"/>
</dbReference>
<dbReference type="InterPro" id="IPR018247">
    <property type="entry name" value="EF_Hand_1_Ca_BS"/>
</dbReference>